<evidence type="ECO:0000313" key="2">
    <source>
        <dbReference type="EMBL" id="KAK8029277.1"/>
    </source>
</evidence>
<gene>
    <name evidence="2" type="ORF">PG991_006333</name>
</gene>
<comment type="caution">
    <text evidence="2">The sequence shown here is derived from an EMBL/GenBank/DDBJ whole genome shotgun (WGS) entry which is preliminary data.</text>
</comment>
<dbReference type="Gene3D" id="3.40.50.1820">
    <property type="entry name" value="alpha/beta hydrolase"/>
    <property type="match status" value="1"/>
</dbReference>
<keyword evidence="3" id="KW-1185">Reference proteome</keyword>
<accession>A0ABR1SE25</accession>
<sequence>MSSSAATTFPTTVHRFESPTPHNTAFETGPTDAKNALVFIGGLGDGPFTVYYPRGISAALSAQQADGLRYSLFEFRLSSSYTQFGFKRLSDDVADIAAFVRYLRSIGKEKIVLMGHSTGTQDCMEYVSPAYSDIPPVDGFILQAPACDRSALQMEMGAEKLEQVVQMARDMIASGKGEERMPIGSIPPGIFDVPISADRFYSLGAKDGGDNYFDPEFTQDEARAFWQRFEKPLLILHSGKDEYVPPSVDKEGQIQQWKSLCRPGVASDLSGSIPNADHRVEKPPGEAENWLVDTVVKFLSQSV</sequence>
<dbReference type="Pfam" id="PF08538">
    <property type="entry name" value="DUF1749"/>
    <property type="match status" value="1"/>
</dbReference>
<dbReference type="EMBL" id="JAQQWI010000007">
    <property type="protein sequence ID" value="KAK8029277.1"/>
    <property type="molecule type" value="Genomic_DNA"/>
</dbReference>
<name>A0ABR1SE25_9PEZI</name>
<feature type="compositionally biased region" description="Polar residues" evidence="1">
    <location>
        <begin position="1"/>
        <end position="11"/>
    </location>
</feature>
<dbReference type="PANTHER" id="PTHR31591">
    <property type="entry name" value="UPF0613 PROTEIN PB24D3.06C"/>
    <property type="match status" value="1"/>
</dbReference>
<dbReference type="SUPFAM" id="SSF53474">
    <property type="entry name" value="alpha/beta-Hydrolases"/>
    <property type="match status" value="1"/>
</dbReference>
<dbReference type="InterPro" id="IPR013744">
    <property type="entry name" value="SidJ"/>
</dbReference>
<proteinExistence type="predicted"/>
<protein>
    <submittedName>
        <fullName evidence="2">UPF0613 protein</fullName>
    </submittedName>
</protein>
<reference evidence="2 3" key="1">
    <citation type="submission" date="2023-01" db="EMBL/GenBank/DDBJ databases">
        <title>Analysis of 21 Apiospora genomes using comparative genomics revels a genus with tremendous synthesis potential of carbohydrate active enzymes and secondary metabolites.</title>
        <authorList>
            <person name="Sorensen T."/>
        </authorList>
    </citation>
    <scope>NUCLEOTIDE SEQUENCE [LARGE SCALE GENOMIC DNA]</scope>
    <source>
        <strain evidence="2 3">CBS 20057</strain>
    </source>
</reference>
<feature type="region of interest" description="Disordered" evidence="1">
    <location>
        <begin position="1"/>
        <end position="29"/>
    </location>
</feature>
<organism evidence="2 3">
    <name type="scientific">Apiospora marii</name>
    <dbReference type="NCBI Taxonomy" id="335849"/>
    <lineage>
        <taxon>Eukaryota</taxon>
        <taxon>Fungi</taxon>
        <taxon>Dikarya</taxon>
        <taxon>Ascomycota</taxon>
        <taxon>Pezizomycotina</taxon>
        <taxon>Sordariomycetes</taxon>
        <taxon>Xylariomycetidae</taxon>
        <taxon>Amphisphaeriales</taxon>
        <taxon>Apiosporaceae</taxon>
        <taxon>Apiospora</taxon>
    </lineage>
</organism>
<evidence type="ECO:0000256" key="1">
    <source>
        <dbReference type="SAM" id="MobiDB-lite"/>
    </source>
</evidence>
<dbReference type="InterPro" id="IPR029058">
    <property type="entry name" value="AB_hydrolase_fold"/>
</dbReference>
<dbReference type="PANTHER" id="PTHR31591:SF7">
    <property type="entry name" value="DUF1749-DOMAIN-CONTAINING PROTEIN"/>
    <property type="match status" value="1"/>
</dbReference>
<dbReference type="Proteomes" id="UP001396898">
    <property type="component" value="Unassembled WGS sequence"/>
</dbReference>
<evidence type="ECO:0000313" key="3">
    <source>
        <dbReference type="Proteomes" id="UP001396898"/>
    </source>
</evidence>